<evidence type="ECO:0000313" key="2">
    <source>
        <dbReference type="EMBL" id="PXA03535.1"/>
    </source>
</evidence>
<accession>A0A317ZDW7</accession>
<keyword evidence="1" id="KW-0732">Signal</keyword>
<dbReference type="SUPFAM" id="SSF49899">
    <property type="entry name" value="Concanavalin A-like lectins/glucanases"/>
    <property type="match status" value="1"/>
</dbReference>
<name>A0A317ZDW7_9BACT</name>
<dbReference type="Pfam" id="PF09224">
    <property type="entry name" value="DUF1961"/>
    <property type="match status" value="1"/>
</dbReference>
<dbReference type="EMBL" id="QHJQ01000008">
    <property type="protein sequence ID" value="PXA03535.1"/>
    <property type="molecule type" value="Genomic_DNA"/>
</dbReference>
<evidence type="ECO:0000256" key="1">
    <source>
        <dbReference type="SAM" id="SignalP"/>
    </source>
</evidence>
<evidence type="ECO:0008006" key="4">
    <source>
        <dbReference type="Google" id="ProtNLM"/>
    </source>
</evidence>
<sequence length="265" mass="30503">MKVLNNLLPAFMALSLTACASSEPAAKSSEQLAFEQADQRDWASVFTDLCTGDWTEQWFLDGEVGTVTTNKNGMKLQAGPEWKNDAHHMVLWTKESFEGDLKIEYDFTRTETDGWGVIIIYIQATGSGAEGFPKDITEWNDYRRVPKMSKYFRGMNTYHISYATSYIRGRRYMPLTGRMNGHSEMVPDYTENQGPENIFEPGVTYRMTIIKTDRVIYIKAASEHQTRYFKLTNEKYPIITEGRIGLRHMYTRAARYKNFSVSVPK</sequence>
<reference evidence="2 3" key="1">
    <citation type="submission" date="2018-05" db="EMBL/GenBank/DDBJ databases">
        <title>Coraliomargarita sinensis sp. nov., isolated from a marine solar saltern.</title>
        <authorList>
            <person name="Zhou L.Y."/>
        </authorList>
    </citation>
    <scope>NUCLEOTIDE SEQUENCE [LARGE SCALE GENOMIC DNA]</scope>
    <source>
        <strain evidence="2 3">WN38</strain>
    </source>
</reference>
<keyword evidence="3" id="KW-1185">Reference proteome</keyword>
<dbReference type="RefSeq" id="WP_110131535.1">
    <property type="nucleotide sequence ID" value="NZ_QHJQ01000008.1"/>
</dbReference>
<dbReference type="InterPro" id="IPR013320">
    <property type="entry name" value="ConA-like_dom_sf"/>
</dbReference>
<dbReference type="Gene3D" id="2.60.120.200">
    <property type="match status" value="1"/>
</dbReference>
<feature type="chain" id="PRO_5016371373" description="DUF1961 domain-containing protein" evidence="1">
    <location>
        <begin position="21"/>
        <end position="265"/>
    </location>
</feature>
<dbReference type="InterPro" id="IPR015305">
    <property type="entry name" value="DUF1961"/>
</dbReference>
<dbReference type="InParanoid" id="A0A317ZDW7"/>
<organism evidence="2 3">
    <name type="scientific">Coraliomargarita sinensis</name>
    <dbReference type="NCBI Taxonomy" id="2174842"/>
    <lineage>
        <taxon>Bacteria</taxon>
        <taxon>Pseudomonadati</taxon>
        <taxon>Verrucomicrobiota</taxon>
        <taxon>Opitutia</taxon>
        <taxon>Puniceicoccales</taxon>
        <taxon>Coraliomargaritaceae</taxon>
        <taxon>Coraliomargarita</taxon>
    </lineage>
</organism>
<comment type="caution">
    <text evidence="2">The sequence shown here is derived from an EMBL/GenBank/DDBJ whole genome shotgun (WGS) entry which is preliminary data.</text>
</comment>
<protein>
    <recommendedName>
        <fullName evidence="4">DUF1961 domain-containing protein</fullName>
    </recommendedName>
</protein>
<gene>
    <name evidence="2" type="ORF">DDZ13_11165</name>
</gene>
<dbReference type="OrthoDB" id="193461at2"/>
<proteinExistence type="predicted"/>
<evidence type="ECO:0000313" key="3">
    <source>
        <dbReference type="Proteomes" id="UP000247099"/>
    </source>
</evidence>
<feature type="signal peptide" evidence="1">
    <location>
        <begin position="1"/>
        <end position="20"/>
    </location>
</feature>
<dbReference type="PROSITE" id="PS51257">
    <property type="entry name" value="PROKAR_LIPOPROTEIN"/>
    <property type="match status" value="1"/>
</dbReference>
<dbReference type="Proteomes" id="UP000247099">
    <property type="component" value="Unassembled WGS sequence"/>
</dbReference>
<dbReference type="AlphaFoldDB" id="A0A317ZDW7"/>